<dbReference type="EMBL" id="CAJJDM010000126">
    <property type="protein sequence ID" value="CAD8104137.1"/>
    <property type="molecule type" value="Genomic_DNA"/>
</dbReference>
<dbReference type="PANTHER" id="PTHR23011">
    <property type="entry name" value="CYCLIC NUCLEOTIDE-BINDING DOMAIN CONTAINING PROTEIN"/>
    <property type="match status" value="1"/>
</dbReference>
<dbReference type="OMA" id="MITHHAG"/>
<name>A0A8S1PLQ8_PARPR</name>
<protein>
    <recommendedName>
        <fullName evidence="2">Cyclic nucleotide-binding domain-containing protein</fullName>
    </recommendedName>
</protein>
<keyword evidence="4" id="KW-1185">Reference proteome</keyword>
<dbReference type="InterPro" id="IPR000595">
    <property type="entry name" value="cNMP-bd_dom"/>
</dbReference>
<dbReference type="Proteomes" id="UP000688137">
    <property type="component" value="Unassembled WGS sequence"/>
</dbReference>
<dbReference type="Pfam" id="PF00027">
    <property type="entry name" value="cNMP_binding"/>
    <property type="match status" value="2"/>
</dbReference>
<feature type="domain" description="Cyclic nucleotide-binding" evidence="2">
    <location>
        <begin position="494"/>
        <end position="629"/>
    </location>
</feature>
<gene>
    <name evidence="3" type="ORF">PPRIM_AZ9-3.1.T1230020</name>
</gene>
<evidence type="ECO:0000256" key="1">
    <source>
        <dbReference type="SAM" id="MobiDB-lite"/>
    </source>
</evidence>
<feature type="domain" description="Cyclic nucleotide-binding" evidence="2">
    <location>
        <begin position="647"/>
        <end position="746"/>
    </location>
</feature>
<proteinExistence type="predicted"/>
<dbReference type="CDD" id="cd00038">
    <property type="entry name" value="CAP_ED"/>
    <property type="match status" value="4"/>
</dbReference>
<organism evidence="3 4">
    <name type="scientific">Paramecium primaurelia</name>
    <dbReference type="NCBI Taxonomy" id="5886"/>
    <lineage>
        <taxon>Eukaryota</taxon>
        <taxon>Sar</taxon>
        <taxon>Alveolata</taxon>
        <taxon>Ciliophora</taxon>
        <taxon>Intramacronucleata</taxon>
        <taxon>Oligohymenophorea</taxon>
        <taxon>Peniculida</taxon>
        <taxon>Parameciidae</taxon>
        <taxon>Paramecium</taxon>
    </lineage>
</organism>
<dbReference type="AlphaFoldDB" id="A0A8S1PLQ8"/>
<dbReference type="SMART" id="SM00100">
    <property type="entry name" value="cNMP"/>
    <property type="match status" value="4"/>
</dbReference>
<accession>A0A8S1PLQ8</accession>
<feature type="region of interest" description="Disordered" evidence="1">
    <location>
        <begin position="401"/>
        <end position="432"/>
    </location>
</feature>
<evidence type="ECO:0000313" key="4">
    <source>
        <dbReference type="Proteomes" id="UP000688137"/>
    </source>
</evidence>
<reference evidence="3" key="1">
    <citation type="submission" date="2021-01" db="EMBL/GenBank/DDBJ databases">
        <authorList>
            <consortium name="Genoscope - CEA"/>
            <person name="William W."/>
        </authorList>
    </citation>
    <scope>NUCLEOTIDE SEQUENCE</scope>
</reference>
<feature type="compositionally biased region" description="Polar residues" evidence="1">
    <location>
        <begin position="15"/>
        <end position="25"/>
    </location>
</feature>
<comment type="caution">
    <text evidence="3">The sequence shown here is derived from an EMBL/GenBank/DDBJ whole genome shotgun (WGS) entry which is preliminary data.</text>
</comment>
<feature type="compositionally biased region" description="Low complexity" evidence="1">
    <location>
        <begin position="413"/>
        <end position="423"/>
    </location>
</feature>
<feature type="domain" description="Cyclic nucleotide-binding" evidence="2">
    <location>
        <begin position="114"/>
        <end position="249"/>
    </location>
</feature>
<evidence type="ECO:0000313" key="3">
    <source>
        <dbReference type="EMBL" id="CAD8104137.1"/>
    </source>
</evidence>
<dbReference type="PROSITE" id="PS50042">
    <property type="entry name" value="CNMP_BINDING_3"/>
    <property type="match status" value="4"/>
</dbReference>
<feature type="region of interest" description="Disordered" evidence="1">
    <location>
        <begin position="15"/>
        <end position="52"/>
    </location>
</feature>
<feature type="domain" description="Cyclic nucleotide-binding" evidence="2">
    <location>
        <begin position="267"/>
        <end position="366"/>
    </location>
</feature>
<sequence length="1043" mass="121213">MTSYMQSSFSIQTKTNFDFLQQPSDSDSDNESKQMQKGTQKQTQQRDAKKQKKLIDIESIRNELGVRPITENVNPENYYRRYSRKSIVTLSNMIIPTSSILIEQLSQIKKIKEIRKEVPPELLGRIYSEFRFQSVPQLNPVYRQGDQNKRFYIILEGKVVVMKPKEKMVGSNKLDYNENSKPVKRTDQDPYGLNSVFPDYIILKILFQGDSFGEAAIKLDTARSSTVYALEQTHLIYLSEMAYLELINPYMSAALDNKINYFSKTPLFQFIEPSEFMGIILECKMITHHAGEILYKEDDKATHIYFIIDGEIELSKKVGQKQIILSSYGQYQGFGEVEIMLKISRFNKAKVITPKLHVYRIRKRQFFDNLGNYSIFENMKKNSNIIFKHCIQTKTNFDFLQQPSDSDSDNESKQMQKGTQKQTQQRDAKKQKKLIDIESIRNELGVRPITENVNPENYYRRYSRKSIVTLSNMIIPTSSILIEQLSQIKKIKEIRKEVPPELLGRIYSEFRFQSVPQLNPVYRQGDQNKRFYIILEGKVVVMKPKEKMVGSNKLDYNENSKPVKRTDQDPYGLNSVFPDYIILKILFQGDSFGEAAIKLDTARSSTVYALEQTHLIYLSEMAYLELINPYMSAALDNKINYFSKTPLFQFIEPSEFMGIILECKMITHHAGEILYKEDDKATHIYFIIDGEIELSKKVGQKQIILSSYGQYQGFGEVEIMLKISRFNKAKVITPKLHVYRIRKRQFFDNLGNYSIFENMKKNSNIIFKHWQNKCEAAQQTIQQQDEIFKAAQDVQQNKPNFQAKHILNKKLVESQGQKLSQVKLLQNITDDDLKSMKIVNTQNQSVLQKVYSNTLQQYQARLLKKPQVVQQSQDENCIRNQFTIKTQADVLNENSTEFTSLTSRSSQPVIKTENVHQSYGQLPSLHIPQNPPLQTVLDTLSTLPRVHKDNLVLSLMYQQAFKSENPEKKAKQIQKVIQASYRNVQKQFESKIHHQSDINNISNNQSIDKLRQKFKSSKTNDLNSTRSNYVSFVQQKQLCSQIN</sequence>
<evidence type="ECO:0000259" key="2">
    <source>
        <dbReference type="PROSITE" id="PS50042"/>
    </source>
</evidence>
<feature type="compositionally biased region" description="Low complexity" evidence="1">
    <location>
        <begin position="33"/>
        <end position="43"/>
    </location>
</feature>
<dbReference type="PANTHER" id="PTHR23011:SF28">
    <property type="entry name" value="CYCLIC NUCLEOTIDE-BINDING DOMAIN CONTAINING PROTEIN"/>
    <property type="match status" value="1"/>
</dbReference>